<evidence type="ECO:0000256" key="1">
    <source>
        <dbReference type="SAM" id="Phobius"/>
    </source>
</evidence>
<keyword evidence="1" id="KW-0812">Transmembrane</keyword>
<organism evidence="2 3">
    <name type="scientific">Elysia chlorotica</name>
    <name type="common">Eastern emerald elysia</name>
    <name type="synonym">Sea slug</name>
    <dbReference type="NCBI Taxonomy" id="188477"/>
    <lineage>
        <taxon>Eukaryota</taxon>
        <taxon>Metazoa</taxon>
        <taxon>Spiralia</taxon>
        <taxon>Lophotrochozoa</taxon>
        <taxon>Mollusca</taxon>
        <taxon>Gastropoda</taxon>
        <taxon>Heterobranchia</taxon>
        <taxon>Euthyneura</taxon>
        <taxon>Panpulmonata</taxon>
        <taxon>Sacoglossa</taxon>
        <taxon>Placobranchoidea</taxon>
        <taxon>Plakobranchidae</taxon>
        <taxon>Elysia</taxon>
    </lineage>
</organism>
<protein>
    <submittedName>
        <fullName evidence="2">Uncharacterized protein</fullName>
    </submittedName>
</protein>
<dbReference type="AlphaFoldDB" id="A0A3S0ZW43"/>
<reference evidence="2 3" key="1">
    <citation type="submission" date="2019-01" db="EMBL/GenBank/DDBJ databases">
        <title>A draft genome assembly of the solar-powered sea slug Elysia chlorotica.</title>
        <authorList>
            <person name="Cai H."/>
            <person name="Li Q."/>
            <person name="Fang X."/>
            <person name="Li J."/>
            <person name="Curtis N.E."/>
            <person name="Altenburger A."/>
            <person name="Shibata T."/>
            <person name="Feng M."/>
            <person name="Maeda T."/>
            <person name="Schwartz J.A."/>
            <person name="Shigenobu S."/>
            <person name="Lundholm N."/>
            <person name="Nishiyama T."/>
            <person name="Yang H."/>
            <person name="Hasebe M."/>
            <person name="Li S."/>
            <person name="Pierce S.K."/>
            <person name="Wang J."/>
        </authorList>
    </citation>
    <scope>NUCLEOTIDE SEQUENCE [LARGE SCALE GENOMIC DNA]</scope>
    <source>
        <strain evidence="2">EC2010</strain>
        <tissue evidence="2">Whole organism of an adult</tissue>
    </source>
</reference>
<dbReference type="EMBL" id="RQTK01000206">
    <property type="protein sequence ID" value="RUS84423.1"/>
    <property type="molecule type" value="Genomic_DNA"/>
</dbReference>
<sequence length="152" mass="17594">MVFTNIIRSLRRIIHKKFGGYRRFLLVFVSAVIILYVVRTVVEDDGSRHVWDPKSAPQPENKTDMEPTHCKIKCQPNQFSFYIKTGEKALEYSAGPTICFQGKEYMSDRLENNGRGFNIVLIDGKTKKVKVDGSLLMDYFPFQTPNQVKQRK</sequence>
<dbReference type="STRING" id="188477.A0A3S0ZW43"/>
<keyword evidence="3" id="KW-1185">Reference proteome</keyword>
<keyword evidence="1" id="KW-1133">Transmembrane helix</keyword>
<accession>A0A3S0ZW43</accession>
<evidence type="ECO:0000313" key="2">
    <source>
        <dbReference type="EMBL" id="RUS84423.1"/>
    </source>
</evidence>
<name>A0A3S0ZW43_ELYCH</name>
<gene>
    <name evidence="2" type="ORF">EGW08_007807</name>
</gene>
<comment type="caution">
    <text evidence="2">The sequence shown here is derived from an EMBL/GenBank/DDBJ whole genome shotgun (WGS) entry which is preliminary data.</text>
</comment>
<evidence type="ECO:0000313" key="3">
    <source>
        <dbReference type="Proteomes" id="UP000271974"/>
    </source>
</evidence>
<dbReference type="Proteomes" id="UP000271974">
    <property type="component" value="Unassembled WGS sequence"/>
</dbReference>
<proteinExistence type="predicted"/>
<dbReference type="OrthoDB" id="440755at2759"/>
<feature type="transmembrane region" description="Helical" evidence="1">
    <location>
        <begin position="21"/>
        <end position="38"/>
    </location>
</feature>
<keyword evidence="1" id="KW-0472">Membrane</keyword>